<dbReference type="EMBL" id="BTGU01001068">
    <property type="protein sequence ID" value="GMN70219.1"/>
    <property type="molecule type" value="Genomic_DNA"/>
</dbReference>
<keyword evidence="4" id="KW-0804">Transcription</keyword>
<proteinExistence type="predicted"/>
<dbReference type="Pfam" id="PF00010">
    <property type="entry name" value="HLH"/>
    <property type="match status" value="1"/>
</dbReference>
<dbReference type="Gene3D" id="4.10.280.10">
    <property type="entry name" value="Helix-loop-helix DNA-binding domain"/>
    <property type="match status" value="1"/>
</dbReference>
<dbReference type="CDD" id="cd18914">
    <property type="entry name" value="bHLH_AtORG2_like"/>
    <property type="match status" value="1"/>
</dbReference>
<gene>
    <name evidence="7" type="ORF">TIFTF001_039264</name>
</gene>
<dbReference type="GO" id="GO:0090575">
    <property type="term" value="C:RNA polymerase II transcription regulator complex"/>
    <property type="evidence" value="ECO:0007669"/>
    <property type="project" value="TreeGrafter"/>
</dbReference>
<dbReference type="PANTHER" id="PTHR13935:SF41">
    <property type="entry name" value="TRANSCRIPTION FACTOR ORG2-RELATED"/>
    <property type="match status" value="1"/>
</dbReference>
<dbReference type="GO" id="GO:0000977">
    <property type="term" value="F:RNA polymerase II transcription regulatory region sequence-specific DNA binding"/>
    <property type="evidence" value="ECO:0007669"/>
    <property type="project" value="TreeGrafter"/>
</dbReference>
<accession>A0AA88JDR4</accession>
<dbReference type="SMART" id="SM00353">
    <property type="entry name" value="HLH"/>
    <property type="match status" value="1"/>
</dbReference>
<dbReference type="GO" id="GO:0010106">
    <property type="term" value="P:cellular response to iron ion starvation"/>
    <property type="evidence" value="ECO:0007669"/>
    <property type="project" value="UniProtKB-ARBA"/>
</dbReference>
<dbReference type="PROSITE" id="PS50888">
    <property type="entry name" value="BHLH"/>
    <property type="match status" value="1"/>
</dbReference>
<evidence type="ECO:0000313" key="8">
    <source>
        <dbReference type="Proteomes" id="UP001187192"/>
    </source>
</evidence>
<dbReference type="AlphaFoldDB" id="A0AA88JDR4"/>
<organism evidence="7 8">
    <name type="scientific">Ficus carica</name>
    <name type="common">Common fig</name>
    <dbReference type="NCBI Taxonomy" id="3494"/>
    <lineage>
        <taxon>Eukaryota</taxon>
        <taxon>Viridiplantae</taxon>
        <taxon>Streptophyta</taxon>
        <taxon>Embryophyta</taxon>
        <taxon>Tracheophyta</taxon>
        <taxon>Spermatophyta</taxon>
        <taxon>Magnoliopsida</taxon>
        <taxon>eudicotyledons</taxon>
        <taxon>Gunneridae</taxon>
        <taxon>Pentapetalae</taxon>
        <taxon>rosids</taxon>
        <taxon>fabids</taxon>
        <taxon>Rosales</taxon>
        <taxon>Moraceae</taxon>
        <taxon>Ficeae</taxon>
        <taxon>Ficus</taxon>
    </lineage>
</organism>
<evidence type="ECO:0000256" key="5">
    <source>
        <dbReference type="ARBA" id="ARBA00023242"/>
    </source>
</evidence>
<dbReference type="Proteomes" id="UP001187192">
    <property type="component" value="Unassembled WGS sequence"/>
</dbReference>
<evidence type="ECO:0000313" key="7">
    <source>
        <dbReference type="EMBL" id="GMN70219.1"/>
    </source>
</evidence>
<name>A0AA88JDR4_FICCA</name>
<dbReference type="FunFam" id="4.10.280.10:FF:000074">
    <property type="entry name" value="Transcription factor ORG2"/>
    <property type="match status" value="1"/>
</dbReference>
<evidence type="ECO:0000256" key="1">
    <source>
        <dbReference type="ARBA" id="ARBA00004123"/>
    </source>
</evidence>
<keyword evidence="2" id="KW-0805">Transcription regulation</keyword>
<evidence type="ECO:0000256" key="2">
    <source>
        <dbReference type="ARBA" id="ARBA00023015"/>
    </source>
</evidence>
<keyword evidence="8" id="KW-1185">Reference proteome</keyword>
<dbReference type="SUPFAM" id="SSF47459">
    <property type="entry name" value="HLH, helix-loop-helix DNA-binding domain"/>
    <property type="match status" value="1"/>
</dbReference>
<keyword evidence="5" id="KW-0539">Nucleus</keyword>
<sequence length="263" mass="29578">MLALSPPLFTANISYWPLEDPIGHDDQNYLYRNIEPSHSLFLNLSTPLPSDQRSRADIDCSATPSTTTAPISSGLSMAVKKLNHNACERDRRKKINHLYSSLRALLPASNHTKKLSIPTTVSRVLKYIPELQQQVEELVRKREELLSMTNSKQRGNLQVCPRIHNQTKNISRVSLSFVSASRLNDKEVAVQLSTYKIDKNLLSEILHNLEEDGLAVLNASSFESFGGRVFHSIHLQVDGSSSFECGTLSEKIKYMCDNKELLL</sequence>
<dbReference type="PANTHER" id="PTHR13935">
    <property type="entry name" value="ACHAETE-SCUTE TRANSCRIPTION FACTOR-RELATED"/>
    <property type="match status" value="1"/>
</dbReference>
<evidence type="ECO:0000259" key="6">
    <source>
        <dbReference type="PROSITE" id="PS50888"/>
    </source>
</evidence>
<feature type="domain" description="BHLH" evidence="6">
    <location>
        <begin position="79"/>
        <end position="131"/>
    </location>
</feature>
<protein>
    <recommendedName>
        <fullName evidence="6">BHLH domain-containing protein</fullName>
    </recommendedName>
</protein>
<evidence type="ECO:0000256" key="3">
    <source>
        <dbReference type="ARBA" id="ARBA00023125"/>
    </source>
</evidence>
<dbReference type="GO" id="GO:0000981">
    <property type="term" value="F:DNA-binding transcription factor activity, RNA polymerase II-specific"/>
    <property type="evidence" value="ECO:0007669"/>
    <property type="project" value="TreeGrafter"/>
</dbReference>
<dbReference type="InterPro" id="IPR036638">
    <property type="entry name" value="HLH_DNA-bd_sf"/>
</dbReference>
<dbReference type="InterPro" id="IPR011598">
    <property type="entry name" value="bHLH_dom"/>
</dbReference>
<reference evidence="7" key="1">
    <citation type="submission" date="2023-07" db="EMBL/GenBank/DDBJ databases">
        <title>draft genome sequence of fig (Ficus carica).</title>
        <authorList>
            <person name="Takahashi T."/>
            <person name="Nishimura K."/>
        </authorList>
    </citation>
    <scope>NUCLEOTIDE SEQUENCE</scope>
</reference>
<comment type="subcellular location">
    <subcellularLocation>
        <location evidence="1">Nucleus</location>
    </subcellularLocation>
</comment>
<evidence type="ECO:0000256" key="4">
    <source>
        <dbReference type="ARBA" id="ARBA00023163"/>
    </source>
</evidence>
<dbReference type="GO" id="GO:0046983">
    <property type="term" value="F:protein dimerization activity"/>
    <property type="evidence" value="ECO:0007669"/>
    <property type="project" value="InterPro"/>
</dbReference>
<comment type="caution">
    <text evidence="7">The sequence shown here is derived from an EMBL/GenBank/DDBJ whole genome shotgun (WGS) entry which is preliminary data.</text>
</comment>
<dbReference type="InterPro" id="IPR015660">
    <property type="entry name" value="MASH1/Ascl1a-like"/>
</dbReference>
<keyword evidence="3" id="KW-0238">DNA-binding</keyword>